<evidence type="ECO:0000313" key="2">
    <source>
        <dbReference type="Proteomes" id="UP000192477"/>
    </source>
</evidence>
<dbReference type="STRING" id="112904.BH747_04845"/>
<evidence type="ECO:0000313" key="1">
    <source>
        <dbReference type="EMBL" id="OQO70734.1"/>
    </source>
</evidence>
<comment type="caution">
    <text evidence="1">The sequence shown here is derived from an EMBL/GenBank/DDBJ whole genome shotgun (WGS) entry which is preliminary data.</text>
</comment>
<dbReference type="OrthoDB" id="2361688at2"/>
<dbReference type="Proteomes" id="UP000192477">
    <property type="component" value="Unassembled WGS sequence"/>
</dbReference>
<accession>A0A1V8YDP4</accession>
<protein>
    <submittedName>
        <fullName evidence="1">Uncharacterized protein</fullName>
    </submittedName>
</protein>
<dbReference type="RefSeq" id="WP_081183041.1">
    <property type="nucleotide sequence ID" value="NZ_MJEA01000003.1"/>
</dbReference>
<proteinExistence type="predicted"/>
<gene>
    <name evidence="1" type="ORF">BH747_04845</name>
</gene>
<reference evidence="1 2" key="1">
    <citation type="journal article" date="2017" name="BMC Microbiol.">
        <title>Comparative genomics of Enterococcus spp. isolated from bovine feces.</title>
        <authorList>
            <person name="Beukers A.G."/>
            <person name="Zaheer R."/>
            <person name="Goji N."/>
            <person name="Amoako K.K."/>
            <person name="Chaves A.V."/>
            <person name="Ward M.P."/>
            <person name="McAllister T.A."/>
        </authorList>
    </citation>
    <scope>NUCLEOTIDE SEQUENCE [LARGE SCALE GENOMIC DNA]</scope>
    <source>
        <strain evidence="1 2">F1129D 143</strain>
    </source>
</reference>
<sequence length="87" mass="10079">MIEVAQELLKGLEKNLEQHHVQVIGQINLQLSYAKKQAVSKKKRSEIKVAQKMIEATNRDLKEHVKGEFGKKINEVLDKQQQLLKNF</sequence>
<name>A0A1V8YDP4_9ENTE</name>
<dbReference type="EMBL" id="MJEA01000003">
    <property type="protein sequence ID" value="OQO70734.1"/>
    <property type="molecule type" value="Genomic_DNA"/>
</dbReference>
<organism evidence="1 2">
    <name type="scientific">Enterococcus villorum</name>
    <dbReference type="NCBI Taxonomy" id="112904"/>
    <lineage>
        <taxon>Bacteria</taxon>
        <taxon>Bacillati</taxon>
        <taxon>Bacillota</taxon>
        <taxon>Bacilli</taxon>
        <taxon>Lactobacillales</taxon>
        <taxon>Enterococcaceae</taxon>
        <taxon>Enterococcus</taxon>
    </lineage>
</organism>
<dbReference type="AlphaFoldDB" id="A0A1V8YDP4"/>